<dbReference type="Pfam" id="PF19040">
    <property type="entry name" value="SGNH"/>
    <property type="match status" value="1"/>
</dbReference>
<dbReference type="SUPFAM" id="SSF52266">
    <property type="entry name" value="SGNH hydrolase"/>
    <property type="match status" value="1"/>
</dbReference>
<gene>
    <name evidence="4" type="ORF">DD235_12340</name>
</gene>
<reference evidence="5" key="1">
    <citation type="submission" date="2018-05" db="EMBL/GenBank/DDBJ databases">
        <authorList>
            <person name="Li Y."/>
        </authorList>
    </citation>
    <scope>NUCLEOTIDE SEQUENCE [LARGE SCALE GENOMIC DNA]</scope>
    <source>
        <strain evidence="5">3d-2-2</strain>
    </source>
</reference>
<evidence type="ECO:0000259" key="2">
    <source>
        <dbReference type="Pfam" id="PF01757"/>
    </source>
</evidence>
<evidence type="ECO:0000259" key="3">
    <source>
        <dbReference type="Pfam" id="PF19040"/>
    </source>
</evidence>
<feature type="transmembrane region" description="Helical" evidence="1">
    <location>
        <begin position="273"/>
        <end position="299"/>
    </location>
</feature>
<keyword evidence="1" id="KW-0472">Membrane</keyword>
<feature type="transmembrane region" description="Helical" evidence="1">
    <location>
        <begin position="166"/>
        <end position="183"/>
    </location>
</feature>
<feature type="transmembrane region" description="Helical" evidence="1">
    <location>
        <begin position="244"/>
        <end position="261"/>
    </location>
</feature>
<keyword evidence="4" id="KW-0808">Transferase</keyword>
<feature type="transmembrane region" description="Helical" evidence="1">
    <location>
        <begin position="221"/>
        <end position="238"/>
    </location>
</feature>
<feature type="transmembrane region" description="Helical" evidence="1">
    <location>
        <begin position="34"/>
        <end position="58"/>
    </location>
</feature>
<dbReference type="InterPro" id="IPR002656">
    <property type="entry name" value="Acyl_transf_3_dom"/>
</dbReference>
<keyword evidence="5" id="KW-1185">Reference proteome</keyword>
<dbReference type="Proteomes" id="UP000245212">
    <property type="component" value="Unassembled WGS sequence"/>
</dbReference>
<dbReference type="Pfam" id="PF01757">
    <property type="entry name" value="Acyl_transf_3"/>
    <property type="match status" value="1"/>
</dbReference>
<dbReference type="AlphaFoldDB" id="A0A2V1JXE8"/>
<keyword evidence="4" id="KW-0012">Acyltransferase</keyword>
<dbReference type="RefSeq" id="WP_109062403.1">
    <property type="nucleotide sequence ID" value="NZ_QETA01000005.1"/>
</dbReference>
<feature type="domain" description="Acyltransferase 3" evidence="2">
    <location>
        <begin position="13"/>
        <end position="323"/>
    </location>
</feature>
<evidence type="ECO:0000313" key="4">
    <source>
        <dbReference type="EMBL" id="PWF22164.1"/>
    </source>
</evidence>
<proteinExistence type="predicted"/>
<dbReference type="GO" id="GO:0016747">
    <property type="term" value="F:acyltransferase activity, transferring groups other than amino-acyl groups"/>
    <property type="evidence" value="ECO:0007669"/>
    <property type="project" value="InterPro"/>
</dbReference>
<feature type="transmembrane region" description="Helical" evidence="1">
    <location>
        <begin position="305"/>
        <end position="327"/>
    </location>
</feature>
<dbReference type="InterPro" id="IPR043968">
    <property type="entry name" value="SGNH"/>
</dbReference>
<accession>A0A2V1JXE8</accession>
<keyword evidence="1" id="KW-0812">Transmembrane</keyword>
<comment type="caution">
    <text evidence="4">The sequence shown here is derived from an EMBL/GenBank/DDBJ whole genome shotgun (WGS) entry which is preliminary data.</text>
</comment>
<feature type="transmembrane region" description="Helical" evidence="1">
    <location>
        <begin position="339"/>
        <end position="356"/>
    </location>
</feature>
<keyword evidence="1" id="KW-1133">Transmembrane helix</keyword>
<dbReference type="GO" id="GO:0009103">
    <property type="term" value="P:lipopolysaccharide biosynthetic process"/>
    <property type="evidence" value="ECO:0007669"/>
    <property type="project" value="TreeGrafter"/>
</dbReference>
<feature type="transmembrane region" description="Helical" evidence="1">
    <location>
        <begin position="78"/>
        <end position="97"/>
    </location>
</feature>
<organism evidence="4 5">
    <name type="scientific">Corticimicrobacter populi</name>
    <dbReference type="NCBI Taxonomy" id="2175229"/>
    <lineage>
        <taxon>Bacteria</taxon>
        <taxon>Pseudomonadati</taxon>
        <taxon>Pseudomonadota</taxon>
        <taxon>Betaproteobacteria</taxon>
        <taxon>Burkholderiales</taxon>
        <taxon>Alcaligenaceae</taxon>
        <taxon>Corticimicrobacter</taxon>
    </lineage>
</organism>
<protein>
    <submittedName>
        <fullName evidence="4">Acyltransferase</fullName>
    </submittedName>
</protein>
<dbReference type="EMBL" id="QETA01000005">
    <property type="protein sequence ID" value="PWF22164.1"/>
    <property type="molecule type" value="Genomic_DNA"/>
</dbReference>
<sequence length="611" mass="67804">MCAHTVRPDFRQDIQGLRAVAVLAVMVFHANGSWLPAGFIGVDIFFVISGFIVSRLILGRQGHFDWRGFFLGRLRRIVPAYLFMLAVVALIAVILLTPQDFNFFSASLKNALLFNSNNYFASFGNYFSPSAYELPLLHTWSLAIEMQFYLVLPLLLVLLPRAALRYVVLVLIVAAIGWSEYQSGNHDSMYFSFLARSAEFGFGILLAAYPLPPLSRLQAEAASISGAALLLLGVFFIPETNFPGVWVLLPCMGTLLIIAARDASLNRMLSSRCMVGIGAISYSLYLWHWPILAFMRYYIQQYELSITWLLVYVVSALGLAVFSYLCIEKFFRRHGNDRVFLGGLLVTLAVVAGFQVQSVGLNAGVVVPLPVERTRYADSAKICHGQVVGDCLQGDVKEQPWALVIGDSHAAQLNLAFDALGRTRHQSFKLVTGSSCVPIDHFDVDRLPAWARQACMDQIAYARALVASSDIIILAAMWQYQMESPDFILALEGFLSAMQLRGARVIVLGQVPMLDSNVIRMHRFAELGLPPGHVRLLSTVDSDNAVKAIVEKYGNAVFVDVAGLDLLRTPPFYKESMIYMDSHHLNEVGAHEYARELENILTSLSVNTGKK</sequence>
<name>A0A2V1JXE8_9BURK</name>
<dbReference type="PANTHER" id="PTHR23028:SF53">
    <property type="entry name" value="ACYL_TRANSF_3 DOMAIN-CONTAINING PROTEIN"/>
    <property type="match status" value="1"/>
</dbReference>
<evidence type="ECO:0000313" key="5">
    <source>
        <dbReference type="Proteomes" id="UP000245212"/>
    </source>
</evidence>
<feature type="transmembrane region" description="Helical" evidence="1">
    <location>
        <begin position="137"/>
        <end position="159"/>
    </location>
</feature>
<dbReference type="InterPro" id="IPR050879">
    <property type="entry name" value="Acyltransferase_3"/>
</dbReference>
<feature type="transmembrane region" description="Helical" evidence="1">
    <location>
        <begin position="189"/>
        <end position="209"/>
    </location>
</feature>
<dbReference type="GO" id="GO:0016020">
    <property type="term" value="C:membrane"/>
    <property type="evidence" value="ECO:0007669"/>
    <property type="project" value="TreeGrafter"/>
</dbReference>
<feature type="domain" description="SGNH" evidence="3">
    <location>
        <begin position="388"/>
        <end position="598"/>
    </location>
</feature>
<evidence type="ECO:0000256" key="1">
    <source>
        <dbReference type="SAM" id="Phobius"/>
    </source>
</evidence>
<dbReference type="PANTHER" id="PTHR23028">
    <property type="entry name" value="ACETYLTRANSFERASE"/>
    <property type="match status" value="1"/>
</dbReference>